<sequence length="94" mass="9801">MKTARIVVLAPAFGAGSMAARAGMQAPTLDVPVTESDIAIGHSAGPGNNLIRRTERADNGSQVAGAIALALAHARRFDRHFDHDNDAELSRGPT</sequence>
<accession>Q07K55</accession>
<proteinExistence type="predicted"/>
<evidence type="ECO:0000313" key="2">
    <source>
        <dbReference type="EMBL" id="ABJ07679.1"/>
    </source>
</evidence>
<dbReference type="KEGG" id="rpe:RPE_3750"/>
<protein>
    <submittedName>
        <fullName evidence="2">Uncharacterized protein</fullName>
    </submittedName>
</protein>
<dbReference type="HOGENOM" id="CLU_2384244_0_0_5"/>
<evidence type="ECO:0000256" key="1">
    <source>
        <dbReference type="SAM" id="SignalP"/>
    </source>
</evidence>
<reference evidence="2" key="1">
    <citation type="submission" date="2006-09" db="EMBL/GenBank/DDBJ databases">
        <title>Complete sequence of Rhodopseudomonas palustris BisA53.</title>
        <authorList>
            <consortium name="US DOE Joint Genome Institute"/>
            <person name="Copeland A."/>
            <person name="Lucas S."/>
            <person name="Lapidus A."/>
            <person name="Barry K."/>
            <person name="Detter J.C."/>
            <person name="Glavina del Rio T."/>
            <person name="Hammon N."/>
            <person name="Israni S."/>
            <person name="Dalin E."/>
            <person name="Tice H."/>
            <person name="Pitluck S."/>
            <person name="Chain P."/>
            <person name="Malfatti S."/>
            <person name="Shin M."/>
            <person name="Vergez L."/>
            <person name="Schmutz J."/>
            <person name="Larimer F."/>
            <person name="Land M."/>
            <person name="Hauser L."/>
            <person name="Pelletier D.A."/>
            <person name="Kyrpides N."/>
            <person name="Kim E."/>
            <person name="Harwood C.S."/>
            <person name="Oda Y."/>
            <person name="Richardson P."/>
        </authorList>
    </citation>
    <scope>NUCLEOTIDE SEQUENCE [LARGE SCALE GENOMIC DNA]</scope>
    <source>
        <strain evidence="2">BisA53</strain>
    </source>
</reference>
<dbReference type="EMBL" id="CP000463">
    <property type="protein sequence ID" value="ABJ07679.1"/>
    <property type="molecule type" value="Genomic_DNA"/>
</dbReference>
<keyword evidence="1" id="KW-0732">Signal</keyword>
<gene>
    <name evidence="2" type="ordered locus">RPE_3750</name>
</gene>
<organism evidence="2">
    <name type="scientific">Rhodopseudomonas palustris (strain BisA53)</name>
    <dbReference type="NCBI Taxonomy" id="316055"/>
    <lineage>
        <taxon>Bacteria</taxon>
        <taxon>Pseudomonadati</taxon>
        <taxon>Pseudomonadota</taxon>
        <taxon>Alphaproteobacteria</taxon>
        <taxon>Hyphomicrobiales</taxon>
        <taxon>Nitrobacteraceae</taxon>
        <taxon>Rhodopseudomonas</taxon>
    </lineage>
</organism>
<feature type="signal peptide" evidence="1">
    <location>
        <begin position="1"/>
        <end position="22"/>
    </location>
</feature>
<name>Q07K55_RHOP5</name>
<feature type="chain" id="PRO_5004165790" evidence="1">
    <location>
        <begin position="23"/>
        <end position="94"/>
    </location>
</feature>
<dbReference type="AlphaFoldDB" id="Q07K55"/>
<dbReference type="STRING" id="316055.RPE_3750"/>